<feature type="domain" description="Rhodanese" evidence="2">
    <location>
        <begin position="11"/>
        <end position="133"/>
    </location>
</feature>
<dbReference type="RefSeq" id="WP_097157702.1">
    <property type="nucleotide sequence ID" value="NZ_JBEPMQ010000001.1"/>
</dbReference>
<reference evidence="3 4" key="1">
    <citation type="submission" date="2017-08" db="EMBL/GenBank/DDBJ databases">
        <authorList>
            <person name="de Groot N.N."/>
        </authorList>
    </citation>
    <scope>NUCLEOTIDE SEQUENCE [LARGE SCALE GENOMIC DNA]</scope>
    <source>
        <strain evidence="3 4">JC228</strain>
    </source>
</reference>
<dbReference type="InterPro" id="IPR036873">
    <property type="entry name" value="Rhodanese-like_dom_sf"/>
</dbReference>
<dbReference type="Pfam" id="PF26341">
    <property type="entry name" value="AAA_SelU"/>
    <property type="match status" value="1"/>
</dbReference>
<dbReference type="EMBL" id="OAOP01000002">
    <property type="protein sequence ID" value="SNX68427.1"/>
    <property type="molecule type" value="Genomic_DNA"/>
</dbReference>
<dbReference type="PANTHER" id="PTHR30401:SF0">
    <property type="entry name" value="TRNA 2-SELENOURIDINE SYNTHASE"/>
    <property type="match status" value="1"/>
</dbReference>
<dbReference type="InterPro" id="IPR058840">
    <property type="entry name" value="AAA_SelU"/>
</dbReference>
<dbReference type="Gene3D" id="3.40.50.300">
    <property type="entry name" value="P-loop containing nucleotide triphosphate hydrolases"/>
    <property type="match status" value="1"/>
</dbReference>
<evidence type="ECO:0000256" key="1">
    <source>
        <dbReference type="ARBA" id="ARBA00023266"/>
    </source>
</evidence>
<dbReference type="PANTHER" id="PTHR30401">
    <property type="entry name" value="TRNA 2-SELENOURIDINE SYNTHASE"/>
    <property type="match status" value="1"/>
</dbReference>
<evidence type="ECO:0000313" key="3">
    <source>
        <dbReference type="EMBL" id="SNX68427.1"/>
    </source>
</evidence>
<dbReference type="SMART" id="SM00450">
    <property type="entry name" value="RHOD"/>
    <property type="match status" value="1"/>
</dbReference>
<dbReference type="PROSITE" id="PS50206">
    <property type="entry name" value="RHODANESE_3"/>
    <property type="match status" value="1"/>
</dbReference>
<dbReference type="SUPFAM" id="SSF52821">
    <property type="entry name" value="Rhodanese/Cell cycle control phosphatase"/>
    <property type="match status" value="1"/>
</dbReference>
<evidence type="ECO:0000313" key="4">
    <source>
        <dbReference type="Proteomes" id="UP000219546"/>
    </source>
</evidence>
<dbReference type="GO" id="GO:0043828">
    <property type="term" value="F:tRNA 2-selenouridine synthase activity"/>
    <property type="evidence" value="ECO:0007669"/>
    <property type="project" value="InterPro"/>
</dbReference>
<dbReference type="AlphaFoldDB" id="A0A285CLL2"/>
<dbReference type="Proteomes" id="UP000219546">
    <property type="component" value="Unassembled WGS sequence"/>
</dbReference>
<dbReference type="SUPFAM" id="SSF52540">
    <property type="entry name" value="P-loop containing nucleoside triphosphate hydrolases"/>
    <property type="match status" value="1"/>
</dbReference>
<dbReference type="Gene3D" id="3.40.250.10">
    <property type="entry name" value="Rhodanese-like domain"/>
    <property type="match status" value="1"/>
</dbReference>
<keyword evidence="4" id="KW-1185">Reference proteome</keyword>
<evidence type="ECO:0000259" key="2">
    <source>
        <dbReference type="PROSITE" id="PS50206"/>
    </source>
</evidence>
<dbReference type="Pfam" id="PF00581">
    <property type="entry name" value="Rhodanese"/>
    <property type="match status" value="1"/>
</dbReference>
<dbReference type="GO" id="GO:0002098">
    <property type="term" value="P:tRNA wobble uridine modification"/>
    <property type="evidence" value="ECO:0007669"/>
    <property type="project" value="InterPro"/>
</dbReference>
<accession>A0A285CLL2</accession>
<name>A0A285CLL2_9BACI</name>
<dbReference type="InterPro" id="IPR017582">
    <property type="entry name" value="SelU"/>
</dbReference>
<proteinExistence type="predicted"/>
<keyword evidence="1" id="KW-0711">Selenium</keyword>
<dbReference type="InterPro" id="IPR001763">
    <property type="entry name" value="Rhodanese-like_dom"/>
</dbReference>
<protein>
    <submittedName>
        <fullName evidence="3">tRNA 2-selenouridine synthase</fullName>
    </submittedName>
</protein>
<gene>
    <name evidence="3" type="ORF">SAMN05877753_102525</name>
</gene>
<dbReference type="InterPro" id="IPR027417">
    <property type="entry name" value="P-loop_NTPase"/>
</dbReference>
<organism evidence="3 4">
    <name type="scientific">Bacillus oleivorans</name>
    <dbReference type="NCBI Taxonomy" id="1448271"/>
    <lineage>
        <taxon>Bacteria</taxon>
        <taxon>Bacillati</taxon>
        <taxon>Bacillota</taxon>
        <taxon>Bacilli</taxon>
        <taxon>Bacillales</taxon>
        <taxon>Bacillaceae</taxon>
        <taxon>Bacillus</taxon>
    </lineage>
</organism>
<dbReference type="NCBIfam" id="NF008750">
    <property type="entry name" value="PRK11784.1-2"/>
    <property type="match status" value="1"/>
</dbReference>
<dbReference type="NCBIfam" id="TIGR03167">
    <property type="entry name" value="tRNA_sel_U_synt"/>
    <property type="match status" value="1"/>
</dbReference>
<dbReference type="NCBIfam" id="NF008752">
    <property type="entry name" value="PRK11784.1-4"/>
    <property type="match status" value="1"/>
</dbReference>
<dbReference type="OrthoDB" id="9808735at2"/>
<sequence length="354" mass="41164">MDCTLEQYLKTKDNYVLIDVRSPQEYKEGHIPYAVNVPLFSDEERAKVGTAYKQQGKKQAQWLGMEIVSPKIPNLLQQIKRIDEFGKTPLIYCFRGGLRSISVAQFCQLSGLSVLRLQGGYKAYRTYIADALEQLIPEKAFVLHGLTGTGKTEILKRLREKEMPVVDLEEIAGHRGSLFGHMGLEVSSQRMFDAYLYETLVSIQPHSYFIMEAESKRIGNSVLPERLLQVKKAGVPIIISCSFENRVKRIIEEYIIPYEQQDWFEETVEEILLRFWKYMRGQSIWKDVKESWQKKDYPKFVSMLLEQYYDPKYLHKQKDYRMEHGKVYTVDSTNIDEAVSAIQNIVSKTELNIS</sequence>